<dbReference type="CDD" id="cd05289">
    <property type="entry name" value="MDR_like_2"/>
    <property type="match status" value="1"/>
</dbReference>
<keyword evidence="1" id="KW-0521">NADP</keyword>
<evidence type="ECO:0000256" key="2">
    <source>
        <dbReference type="ARBA" id="ARBA00023002"/>
    </source>
</evidence>
<dbReference type="Gene3D" id="3.90.180.10">
    <property type="entry name" value="Medium-chain alcohol dehydrogenases, catalytic domain"/>
    <property type="match status" value="1"/>
</dbReference>
<dbReference type="SUPFAM" id="SSF50129">
    <property type="entry name" value="GroES-like"/>
    <property type="match status" value="1"/>
</dbReference>
<dbReference type="InterPro" id="IPR020843">
    <property type="entry name" value="ER"/>
</dbReference>
<dbReference type="GO" id="GO:0070402">
    <property type="term" value="F:NADPH binding"/>
    <property type="evidence" value="ECO:0007669"/>
    <property type="project" value="TreeGrafter"/>
</dbReference>
<evidence type="ECO:0000313" key="4">
    <source>
        <dbReference type="EMBL" id="PSL52699.1"/>
    </source>
</evidence>
<dbReference type="OrthoDB" id="3727682at2"/>
<evidence type="ECO:0000259" key="3">
    <source>
        <dbReference type="SMART" id="SM00829"/>
    </source>
</evidence>
<dbReference type="PANTHER" id="PTHR48106">
    <property type="entry name" value="QUINONE OXIDOREDUCTASE PIG3-RELATED"/>
    <property type="match status" value="1"/>
</dbReference>
<keyword evidence="5" id="KW-1185">Reference proteome</keyword>
<feature type="domain" description="Enoyl reductase (ER)" evidence="3">
    <location>
        <begin position="10"/>
        <end position="300"/>
    </location>
</feature>
<proteinExistence type="predicted"/>
<dbReference type="SUPFAM" id="SSF51735">
    <property type="entry name" value="NAD(P)-binding Rossmann-fold domains"/>
    <property type="match status" value="1"/>
</dbReference>
<keyword evidence="2" id="KW-0560">Oxidoreductase</keyword>
<dbReference type="Pfam" id="PF08240">
    <property type="entry name" value="ADH_N"/>
    <property type="match status" value="1"/>
</dbReference>
<dbReference type="EMBL" id="PYAX01000012">
    <property type="protein sequence ID" value="PSL52699.1"/>
    <property type="molecule type" value="Genomic_DNA"/>
</dbReference>
<reference evidence="4 5" key="1">
    <citation type="submission" date="2018-03" db="EMBL/GenBank/DDBJ databases">
        <title>Genomic Encyclopedia of Type Strains, Phase III (KMG-III): the genomes of soil and plant-associated and newly described type strains.</title>
        <authorList>
            <person name="Whitman W."/>
        </authorList>
    </citation>
    <scope>NUCLEOTIDE SEQUENCE [LARGE SCALE GENOMIC DNA]</scope>
    <source>
        <strain evidence="4 5">CGMCC 4.7097</strain>
    </source>
</reference>
<sequence>MRAVTFSTYGPPEVLKVVELAEPTAGAGQVRVRVKAAGVMPFDVRAREGGFPTALTGDFPIVPGNEFAGVVDQVGEGVDTVAVGDAVLGFATLRSYAEFVVVSADQVVAKPSGMPWEVAGAFSGAAQGAHMALEQMKVAPGETVLVNGAAGGLGTMTVQLAARRGAALVIGTAHPDNHEYLRALGAVPVAYGDGLVDRVREVAPDGVDGSLGAAVDGLKAAVAVTKDIARVVTMVHTEEIAALGVHNWTGVRSAARLTEMVDLYRRGLLHVHLRAVYPVDSAVEAHRDAGSGHGRGKVVLTLG</sequence>
<dbReference type="SMART" id="SM00829">
    <property type="entry name" value="PKS_ER"/>
    <property type="match status" value="1"/>
</dbReference>
<evidence type="ECO:0000256" key="1">
    <source>
        <dbReference type="ARBA" id="ARBA00022857"/>
    </source>
</evidence>
<dbReference type="Proteomes" id="UP000241118">
    <property type="component" value="Unassembled WGS sequence"/>
</dbReference>
<dbReference type="Pfam" id="PF13602">
    <property type="entry name" value="ADH_zinc_N_2"/>
    <property type="match status" value="1"/>
</dbReference>
<dbReference type="InterPro" id="IPR011032">
    <property type="entry name" value="GroES-like_sf"/>
</dbReference>
<comment type="caution">
    <text evidence="4">The sequence shown here is derived from an EMBL/GenBank/DDBJ whole genome shotgun (WGS) entry which is preliminary data.</text>
</comment>
<dbReference type="PANTHER" id="PTHR48106:SF18">
    <property type="entry name" value="QUINONE OXIDOREDUCTASE PIG3"/>
    <property type="match status" value="1"/>
</dbReference>
<accession>A0A2P8I2J8</accession>
<name>A0A2P8I2J8_SACCR</name>
<protein>
    <submittedName>
        <fullName evidence="4">NADPH:quinone reductase-like Zn-dependent oxidoreductase</fullName>
    </submittedName>
</protein>
<organism evidence="4 5">
    <name type="scientific">Saccharothrix carnea</name>
    <dbReference type="NCBI Taxonomy" id="1280637"/>
    <lineage>
        <taxon>Bacteria</taxon>
        <taxon>Bacillati</taxon>
        <taxon>Actinomycetota</taxon>
        <taxon>Actinomycetes</taxon>
        <taxon>Pseudonocardiales</taxon>
        <taxon>Pseudonocardiaceae</taxon>
        <taxon>Saccharothrix</taxon>
    </lineage>
</organism>
<dbReference type="InterPro" id="IPR036291">
    <property type="entry name" value="NAD(P)-bd_dom_sf"/>
</dbReference>
<dbReference type="Gene3D" id="3.40.50.720">
    <property type="entry name" value="NAD(P)-binding Rossmann-like Domain"/>
    <property type="match status" value="1"/>
</dbReference>
<dbReference type="GO" id="GO:0016651">
    <property type="term" value="F:oxidoreductase activity, acting on NAD(P)H"/>
    <property type="evidence" value="ECO:0007669"/>
    <property type="project" value="TreeGrafter"/>
</dbReference>
<dbReference type="AlphaFoldDB" id="A0A2P8I2J8"/>
<dbReference type="InterPro" id="IPR013154">
    <property type="entry name" value="ADH-like_N"/>
</dbReference>
<evidence type="ECO:0000313" key="5">
    <source>
        <dbReference type="Proteomes" id="UP000241118"/>
    </source>
</evidence>
<gene>
    <name evidence="4" type="ORF">B0I31_112168</name>
</gene>